<dbReference type="EMBL" id="UZAF01017157">
    <property type="protein sequence ID" value="VDO38534.1"/>
    <property type="molecule type" value="Genomic_DNA"/>
</dbReference>
<reference evidence="4" key="1">
    <citation type="submission" date="2017-02" db="UniProtKB">
        <authorList>
            <consortium name="WormBaseParasite"/>
        </authorList>
    </citation>
    <scope>IDENTIFICATION</scope>
</reference>
<feature type="compositionally biased region" description="Basic residues" evidence="1">
    <location>
        <begin position="12"/>
        <end position="23"/>
    </location>
</feature>
<evidence type="ECO:0000313" key="3">
    <source>
        <dbReference type="Proteomes" id="UP000268014"/>
    </source>
</evidence>
<organism evidence="4">
    <name type="scientific">Haemonchus placei</name>
    <name type="common">Barber's pole worm</name>
    <dbReference type="NCBI Taxonomy" id="6290"/>
    <lineage>
        <taxon>Eukaryota</taxon>
        <taxon>Metazoa</taxon>
        <taxon>Ecdysozoa</taxon>
        <taxon>Nematoda</taxon>
        <taxon>Chromadorea</taxon>
        <taxon>Rhabditida</taxon>
        <taxon>Rhabditina</taxon>
        <taxon>Rhabditomorpha</taxon>
        <taxon>Strongyloidea</taxon>
        <taxon>Trichostrongylidae</taxon>
        <taxon>Haemonchus</taxon>
    </lineage>
</organism>
<feature type="region of interest" description="Disordered" evidence="1">
    <location>
        <begin position="1"/>
        <end position="42"/>
    </location>
</feature>
<dbReference type="Proteomes" id="UP000268014">
    <property type="component" value="Unassembled WGS sequence"/>
</dbReference>
<reference evidence="2 3" key="2">
    <citation type="submission" date="2018-11" db="EMBL/GenBank/DDBJ databases">
        <authorList>
            <consortium name="Pathogen Informatics"/>
        </authorList>
    </citation>
    <scope>NUCLEOTIDE SEQUENCE [LARGE SCALE GENOMIC DNA]</scope>
    <source>
        <strain evidence="2 3">MHpl1</strain>
    </source>
</reference>
<protein>
    <submittedName>
        <fullName evidence="2 4">Uncharacterized protein</fullName>
    </submittedName>
</protein>
<name>A0A0N4WGD4_HAEPC</name>
<feature type="region of interest" description="Disordered" evidence="1">
    <location>
        <begin position="55"/>
        <end position="81"/>
    </location>
</feature>
<feature type="compositionally biased region" description="Pro residues" evidence="1">
    <location>
        <begin position="59"/>
        <end position="72"/>
    </location>
</feature>
<keyword evidence="3" id="KW-1185">Reference proteome</keyword>
<sequence>MRLRTYCLVSQKRQRKGWQRHDHHQQAVGNLKQSEQKQQEIRPLPPCLLSLRLLRRRPNPPPLPPPPPPPPQQQQQQKRQLRRLQQLLVRQPQQKLPYRLP</sequence>
<accession>A0A0N4WGD4</accession>
<dbReference type="WBParaSite" id="HPLM_0000985901-mRNA-1">
    <property type="protein sequence ID" value="HPLM_0000985901-mRNA-1"/>
    <property type="gene ID" value="HPLM_0000985901"/>
</dbReference>
<evidence type="ECO:0000313" key="2">
    <source>
        <dbReference type="EMBL" id="VDO38534.1"/>
    </source>
</evidence>
<gene>
    <name evidence="2" type="ORF">HPLM_LOCUS9851</name>
</gene>
<dbReference type="AlphaFoldDB" id="A0A0N4WGD4"/>
<evidence type="ECO:0000256" key="1">
    <source>
        <dbReference type="SAM" id="MobiDB-lite"/>
    </source>
</evidence>
<evidence type="ECO:0000313" key="4">
    <source>
        <dbReference type="WBParaSite" id="HPLM_0000985901-mRNA-1"/>
    </source>
</evidence>
<proteinExistence type="predicted"/>